<keyword evidence="2" id="KW-1185">Reference proteome</keyword>
<protein>
    <submittedName>
        <fullName evidence="1">Uncharacterized protein</fullName>
    </submittedName>
</protein>
<sequence>MESIADFDKQVLDLMLDEDSIEENIDLEVGKADELMSKYNTPKFRVEPRMSKDCFVDNPSAASSVSSHISHLRSVLKLPKIEFTKFGGDIKDWLQFWSQFKRINDDESLENEDKFQYLIQATIPISRAYQLVKSYPPIAENYPNVIDSLKSRFGKDELLVEFYVPELLKLVLNNSNTKVSLSTLFDKVESQLRALETLGVTSENSISFTTGPLSDSLYIPTISVFILGN</sequence>
<organism evidence="1 2">
    <name type="scientific">Phaedon cochleariae</name>
    <name type="common">Mustard beetle</name>
    <dbReference type="NCBI Taxonomy" id="80249"/>
    <lineage>
        <taxon>Eukaryota</taxon>
        <taxon>Metazoa</taxon>
        <taxon>Ecdysozoa</taxon>
        <taxon>Arthropoda</taxon>
        <taxon>Hexapoda</taxon>
        <taxon>Insecta</taxon>
        <taxon>Pterygota</taxon>
        <taxon>Neoptera</taxon>
        <taxon>Endopterygota</taxon>
        <taxon>Coleoptera</taxon>
        <taxon>Polyphaga</taxon>
        <taxon>Cucujiformia</taxon>
        <taxon>Chrysomeloidea</taxon>
        <taxon>Chrysomelidae</taxon>
        <taxon>Chrysomelinae</taxon>
        <taxon>Chrysomelini</taxon>
        <taxon>Phaedon</taxon>
    </lineage>
</organism>
<evidence type="ECO:0000313" key="1">
    <source>
        <dbReference type="EMBL" id="CAG9819716.1"/>
    </source>
</evidence>
<evidence type="ECO:0000313" key="2">
    <source>
        <dbReference type="Proteomes" id="UP001153737"/>
    </source>
</evidence>
<dbReference type="Pfam" id="PF03564">
    <property type="entry name" value="DUF1759"/>
    <property type="match status" value="1"/>
</dbReference>
<gene>
    <name evidence="1" type="ORF">PHAECO_LOCUS7152</name>
</gene>
<dbReference type="InterPro" id="IPR005312">
    <property type="entry name" value="DUF1759"/>
</dbReference>
<dbReference type="AlphaFoldDB" id="A0A9N9SH71"/>
<dbReference type="EMBL" id="OU896709">
    <property type="protein sequence ID" value="CAG9819716.1"/>
    <property type="molecule type" value="Genomic_DNA"/>
</dbReference>
<reference evidence="1" key="2">
    <citation type="submission" date="2022-10" db="EMBL/GenBank/DDBJ databases">
        <authorList>
            <consortium name="ENA_rothamsted_submissions"/>
            <consortium name="culmorum"/>
            <person name="King R."/>
        </authorList>
    </citation>
    <scope>NUCLEOTIDE SEQUENCE</scope>
</reference>
<reference evidence="1" key="1">
    <citation type="submission" date="2022-01" db="EMBL/GenBank/DDBJ databases">
        <authorList>
            <person name="King R."/>
        </authorList>
    </citation>
    <scope>NUCLEOTIDE SEQUENCE</scope>
</reference>
<proteinExistence type="predicted"/>
<dbReference type="Proteomes" id="UP001153737">
    <property type="component" value="Chromosome 3"/>
</dbReference>
<accession>A0A9N9SH71</accession>
<name>A0A9N9SH71_PHACE</name>
<dbReference type="OrthoDB" id="6768980at2759"/>